<feature type="binding site" evidence="7">
    <location>
        <position position="110"/>
    </location>
    <ligand>
        <name>Zn(2+)</name>
        <dbReference type="ChEBI" id="CHEBI:29105"/>
        <note>catalytic</note>
    </ligand>
</feature>
<protein>
    <submittedName>
        <fullName evidence="9">dCMP deaminase family protein</fullName>
    </submittedName>
</protein>
<comment type="similarity">
    <text evidence="2">Belongs to the cytidine and deoxycytidylate deaminase family.</text>
</comment>
<dbReference type="InterPro" id="IPR002125">
    <property type="entry name" value="CMP_dCMP_dom"/>
</dbReference>
<feature type="domain" description="CMP/dCMP-type deaminase" evidence="8">
    <location>
        <begin position="17"/>
        <end position="135"/>
    </location>
</feature>
<proteinExistence type="inferred from homology"/>
<dbReference type="PANTHER" id="PTHR11086">
    <property type="entry name" value="DEOXYCYTIDYLATE DEAMINASE-RELATED"/>
    <property type="match status" value="1"/>
</dbReference>
<dbReference type="PROSITE" id="PS51747">
    <property type="entry name" value="CYT_DCMP_DEAMINASES_2"/>
    <property type="match status" value="1"/>
</dbReference>
<dbReference type="PROSITE" id="PS00903">
    <property type="entry name" value="CYT_DCMP_DEAMINASES_1"/>
    <property type="match status" value="1"/>
</dbReference>
<dbReference type="CDD" id="cd01286">
    <property type="entry name" value="deoxycytidylate_deaminase"/>
    <property type="match status" value="1"/>
</dbReference>
<comment type="cofactor">
    <cofactor evidence="1 7">
        <name>Zn(2+)</name>
        <dbReference type="ChEBI" id="CHEBI:29105"/>
    </cofactor>
</comment>
<dbReference type="PANTHER" id="PTHR11086:SF18">
    <property type="entry name" value="DEOXYCYTIDYLATE DEAMINASE"/>
    <property type="match status" value="1"/>
</dbReference>
<keyword evidence="5 7" id="KW-0862">Zinc</keyword>
<feature type="binding site" evidence="7">
    <location>
        <position position="107"/>
    </location>
    <ligand>
        <name>Zn(2+)</name>
        <dbReference type="ChEBI" id="CHEBI:29105"/>
        <note>catalytic</note>
    </ligand>
</feature>
<dbReference type="Proteomes" id="UP000321168">
    <property type="component" value="Unassembled WGS sequence"/>
</dbReference>
<comment type="caution">
    <text evidence="9">The sequence shown here is derived from an EMBL/GenBank/DDBJ whole genome shotgun (WGS) entry which is preliminary data.</text>
</comment>
<evidence type="ECO:0000256" key="4">
    <source>
        <dbReference type="ARBA" id="ARBA00022801"/>
    </source>
</evidence>
<dbReference type="GO" id="GO:0004132">
    <property type="term" value="F:dCMP deaminase activity"/>
    <property type="evidence" value="ECO:0007669"/>
    <property type="project" value="InterPro"/>
</dbReference>
<dbReference type="InterPro" id="IPR015517">
    <property type="entry name" value="dCMP_deaminase-rel"/>
</dbReference>
<evidence type="ECO:0000256" key="7">
    <source>
        <dbReference type="PIRSR" id="PIRSR006019-2"/>
    </source>
</evidence>
<dbReference type="Gene3D" id="3.40.140.10">
    <property type="entry name" value="Cytidine Deaminase, domain 2"/>
    <property type="match status" value="1"/>
</dbReference>
<feature type="binding site" evidence="7">
    <location>
        <position position="79"/>
    </location>
    <ligand>
        <name>Zn(2+)</name>
        <dbReference type="ChEBI" id="CHEBI:29105"/>
        <note>catalytic</note>
    </ligand>
</feature>
<dbReference type="RefSeq" id="WP_147012300.1">
    <property type="nucleotide sequence ID" value="NZ_VORB01000001.1"/>
</dbReference>
<dbReference type="Pfam" id="PF00383">
    <property type="entry name" value="dCMP_cyt_deam_1"/>
    <property type="match status" value="1"/>
</dbReference>
<evidence type="ECO:0000313" key="10">
    <source>
        <dbReference type="Proteomes" id="UP000321168"/>
    </source>
</evidence>
<evidence type="ECO:0000256" key="3">
    <source>
        <dbReference type="ARBA" id="ARBA00022723"/>
    </source>
</evidence>
<dbReference type="SUPFAM" id="SSF53927">
    <property type="entry name" value="Cytidine deaminase-like"/>
    <property type="match status" value="1"/>
</dbReference>
<dbReference type="InterPro" id="IPR035105">
    <property type="entry name" value="Deoxycytidylate_deaminase_dom"/>
</dbReference>
<name>A0A5C6VPJ2_9FLAO</name>
<dbReference type="InterPro" id="IPR016473">
    <property type="entry name" value="dCMP_deaminase"/>
</dbReference>
<dbReference type="InterPro" id="IPR016192">
    <property type="entry name" value="APOBEC/CMP_deaminase_Zn-bd"/>
</dbReference>
<dbReference type="EMBL" id="VORB01000001">
    <property type="protein sequence ID" value="TXC85148.1"/>
    <property type="molecule type" value="Genomic_DNA"/>
</dbReference>
<dbReference type="OrthoDB" id="9788517at2"/>
<dbReference type="InterPro" id="IPR016193">
    <property type="entry name" value="Cytidine_deaminase-like"/>
</dbReference>
<feature type="active site" description="Proton donor" evidence="6">
    <location>
        <position position="81"/>
    </location>
</feature>
<keyword evidence="3 7" id="KW-0479">Metal-binding</keyword>
<evidence type="ECO:0000256" key="2">
    <source>
        <dbReference type="ARBA" id="ARBA00006576"/>
    </source>
</evidence>
<evidence type="ECO:0000313" key="9">
    <source>
        <dbReference type="EMBL" id="TXC85148.1"/>
    </source>
</evidence>
<evidence type="ECO:0000256" key="6">
    <source>
        <dbReference type="PIRSR" id="PIRSR006019-1"/>
    </source>
</evidence>
<evidence type="ECO:0000259" key="8">
    <source>
        <dbReference type="PROSITE" id="PS51747"/>
    </source>
</evidence>
<dbReference type="GO" id="GO:0008270">
    <property type="term" value="F:zinc ion binding"/>
    <property type="evidence" value="ECO:0007669"/>
    <property type="project" value="InterPro"/>
</dbReference>
<gene>
    <name evidence="9" type="ORF">FRX97_00570</name>
</gene>
<reference evidence="9 10" key="1">
    <citation type="submission" date="2019-08" db="EMBL/GenBank/DDBJ databases">
        <title>Genome of Luteibaculum oceani JCM 18817.</title>
        <authorList>
            <person name="Bowman J.P."/>
        </authorList>
    </citation>
    <scope>NUCLEOTIDE SEQUENCE [LARGE SCALE GENOMIC DNA]</scope>
    <source>
        <strain evidence="9 10">JCM 18817</strain>
    </source>
</reference>
<evidence type="ECO:0000256" key="5">
    <source>
        <dbReference type="ARBA" id="ARBA00022833"/>
    </source>
</evidence>
<dbReference type="GO" id="GO:0006220">
    <property type="term" value="P:pyrimidine nucleotide metabolic process"/>
    <property type="evidence" value="ECO:0007669"/>
    <property type="project" value="InterPro"/>
</dbReference>
<keyword evidence="10" id="KW-1185">Reference proteome</keyword>
<dbReference type="AlphaFoldDB" id="A0A5C6VPJ2"/>
<dbReference type="GO" id="GO:0005737">
    <property type="term" value="C:cytoplasm"/>
    <property type="evidence" value="ECO:0007669"/>
    <property type="project" value="TreeGrafter"/>
</dbReference>
<sequence length="150" mass="16815">MSVLDGLTYDDPKKQDRFDRAYLKMAQEWGQLSHCNRKKVGALLVKEGMIISDGFNGTPSGFPNDCEDENYETHWYVLHAEANAITKVAKSGNSAKHATLYITLSPCKECSKLILQAGIKRVVFRTKYKDSSGLDFLEEAGILIKQIENP</sequence>
<dbReference type="PIRSF" id="PIRSF006019">
    <property type="entry name" value="dCMP_deaminase"/>
    <property type="match status" value="1"/>
</dbReference>
<keyword evidence="4" id="KW-0378">Hydrolase</keyword>
<accession>A0A5C6VPJ2</accession>
<evidence type="ECO:0000256" key="1">
    <source>
        <dbReference type="ARBA" id="ARBA00001947"/>
    </source>
</evidence>
<organism evidence="9 10">
    <name type="scientific">Luteibaculum oceani</name>
    <dbReference type="NCBI Taxonomy" id="1294296"/>
    <lineage>
        <taxon>Bacteria</taxon>
        <taxon>Pseudomonadati</taxon>
        <taxon>Bacteroidota</taxon>
        <taxon>Flavobacteriia</taxon>
        <taxon>Flavobacteriales</taxon>
        <taxon>Luteibaculaceae</taxon>
        <taxon>Luteibaculum</taxon>
    </lineage>
</organism>